<keyword evidence="3" id="KW-1185">Reference proteome</keyword>
<dbReference type="Pfam" id="PF03372">
    <property type="entry name" value="Exo_endo_phos"/>
    <property type="match status" value="1"/>
</dbReference>
<evidence type="ECO:0000259" key="1">
    <source>
        <dbReference type="Pfam" id="PF03372"/>
    </source>
</evidence>
<accession>A0AAE1ULF6</accession>
<dbReference type="InterPro" id="IPR005135">
    <property type="entry name" value="Endo/exonuclease/phosphatase"/>
</dbReference>
<dbReference type="InterPro" id="IPR027124">
    <property type="entry name" value="Swc5/CFDP1/2"/>
</dbReference>
<proteinExistence type="predicted"/>
<dbReference type="EMBL" id="JAWZYT010000092">
    <property type="protein sequence ID" value="KAK4328202.1"/>
    <property type="molecule type" value="Genomic_DNA"/>
</dbReference>
<comment type="caution">
    <text evidence="2">The sequence shown here is derived from an EMBL/GenBank/DDBJ whole genome shotgun (WGS) entry which is preliminary data.</text>
</comment>
<dbReference type="PANTHER" id="PTHR23227:SF84">
    <property type="entry name" value="ENDONUCLEASE_EXONUCLEASE_PHOSPHATASE DOMAIN-CONTAINING PROTEIN"/>
    <property type="match status" value="1"/>
</dbReference>
<dbReference type="PANTHER" id="PTHR23227">
    <property type="entry name" value="BUCENTAUR RELATED"/>
    <property type="match status" value="1"/>
</dbReference>
<dbReference type="SUPFAM" id="SSF56219">
    <property type="entry name" value="DNase I-like"/>
    <property type="match status" value="1"/>
</dbReference>
<sequence length="297" mass="33685">MLPDLSRDLQDIGENRKTAGISNELKRLNVDIVALQETRLADAGTLSERDYTFLWQGKSSDEPRKHRVGFAVKNSLLSMVELGSSVSEQLLALRLNTTESPITLFSVYAPTLSATPNAKDELYENLASTIRNIPCGEQLALLGDFNARVGADHDSWPSCLGLFEVGKMNENGHRLLEFCTFYNLCITNSFFNTKPQHNVIWRHPRSKYWHELDLILVRRAAIKIVLHTRSYHSADCDTDHSLVCCKIRMQLKKLHNAKQPGIPRTDVNKMTQPHLVEQFVQAFKEEYDASQSRDTAT</sequence>
<feature type="domain" description="Endonuclease/exonuclease/phosphatase" evidence="1">
    <location>
        <begin position="15"/>
        <end position="219"/>
    </location>
</feature>
<reference evidence="2" key="1">
    <citation type="submission" date="2023-11" db="EMBL/GenBank/DDBJ databases">
        <title>Genome assemblies of two species of porcelain crab, Petrolisthes cinctipes and Petrolisthes manimaculis (Anomura: Porcellanidae).</title>
        <authorList>
            <person name="Angst P."/>
        </authorList>
    </citation>
    <scope>NUCLEOTIDE SEQUENCE</scope>
    <source>
        <strain evidence="2">PB745_02</strain>
        <tissue evidence="2">Gill</tissue>
    </source>
</reference>
<dbReference type="AlphaFoldDB" id="A0AAE1ULF6"/>
<gene>
    <name evidence="2" type="ORF">Pmani_001324</name>
</gene>
<dbReference type="CDD" id="cd09076">
    <property type="entry name" value="L1-EN"/>
    <property type="match status" value="1"/>
</dbReference>
<evidence type="ECO:0000313" key="3">
    <source>
        <dbReference type="Proteomes" id="UP001292094"/>
    </source>
</evidence>
<organism evidence="2 3">
    <name type="scientific">Petrolisthes manimaculis</name>
    <dbReference type="NCBI Taxonomy" id="1843537"/>
    <lineage>
        <taxon>Eukaryota</taxon>
        <taxon>Metazoa</taxon>
        <taxon>Ecdysozoa</taxon>
        <taxon>Arthropoda</taxon>
        <taxon>Crustacea</taxon>
        <taxon>Multicrustacea</taxon>
        <taxon>Malacostraca</taxon>
        <taxon>Eumalacostraca</taxon>
        <taxon>Eucarida</taxon>
        <taxon>Decapoda</taxon>
        <taxon>Pleocyemata</taxon>
        <taxon>Anomura</taxon>
        <taxon>Galatheoidea</taxon>
        <taxon>Porcellanidae</taxon>
        <taxon>Petrolisthes</taxon>
    </lineage>
</organism>
<dbReference type="InterPro" id="IPR036691">
    <property type="entry name" value="Endo/exonu/phosph_ase_sf"/>
</dbReference>
<dbReference type="Proteomes" id="UP001292094">
    <property type="component" value="Unassembled WGS sequence"/>
</dbReference>
<evidence type="ECO:0000313" key="2">
    <source>
        <dbReference type="EMBL" id="KAK4328202.1"/>
    </source>
</evidence>
<dbReference type="Gene3D" id="3.60.10.10">
    <property type="entry name" value="Endonuclease/exonuclease/phosphatase"/>
    <property type="match status" value="1"/>
</dbReference>
<protein>
    <recommendedName>
        <fullName evidence="1">Endonuclease/exonuclease/phosphatase domain-containing protein</fullName>
    </recommendedName>
</protein>
<name>A0AAE1ULF6_9EUCA</name>
<dbReference type="GO" id="GO:0003824">
    <property type="term" value="F:catalytic activity"/>
    <property type="evidence" value="ECO:0007669"/>
    <property type="project" value="InterPro"/>
</dbReference>